<reference evidence="1 2" key="1">
    <citation type="submission" date="2020-10" db="EMBL/GenBank/DDBJ databases">
        <title>Plant Genome Project.</title>
        <authorList>
            <person name="Zhang R.-G."/>
        </authorList>
    </citation>
    <scope>NUCLEOTIDE SEQUENCE [LARGE SCALE GENOMIC DNA]</scope>
    <source>
        <strain evidence="1">FAFU-HL-1</strain>
        <tissue evidence="1">Leaf</tissue>
    </source>
</reference>
<dbReference type="EMBL" id="JADGMS010000010">
    <property type="protein sequence ID" value="KAF9673915.1"/>
    <property type="molecule type" value="Genomic_DNA"/>
</dbReference>
<gene>
    <name evidence="1" type="ORF">SADUNF_Sadunf10G0073500</name>
</gene>
<dbReference type="AlphaFoldDB" id="A0A835JVC9"/>
<sequence length="74" mass="8104">MLRFQLISEATQETSRATIYNGANAQGKMRLVQLHKITRQGKVLQGCHEAAMGQIHSGDTGFHKARDKGMGGHV</sequence>
<proteinExistence type="predicted"/>
<evidence type="ECO:0000313" key="1">
    <source>
        <dbReference type="EMBL" id="KAF9673915.1"/>
    </source>
</evidence>
<comment type="caution">
    <text evidence="1">The sequence shown here is derived from an EMBL/GenBank/DDBJ whole genome shotgun (WGS) entry which is preliminary data.</text>
</comment>
<keyword evidence="2" id="KW-1185">Reference proteome</keyword>
<name>A0A835JVC9_9ROSI</name>
<evidence type="ECO:0000313" key="2">
    <source>
        <dbReference type="Proteomes" id="UP000657918"/>
    </source>
</evidence>
<dbReference type="Proteomes" id="UP000657918">
    <property type="component" value="Unassembled WGS sequence"/>
</dbReference>
<protein>
    <submittedName>
        <fullName evidence="1">Uncharacterized protein</fullName>
    </submittedName>
</protein>
<accession>A0A835JVC9</accession>
<organism evidence="1 2">
    <name type="scientific">Salix dunnii</name>
    <dbReference type="NCBI Taxonomy" id="1413687"/>
    <lineage>
        <taxon>Eukaryota</taxon>
        <taxon>Viridiplantae</taxon>
        <taxon>Streptophyta</taxon>
        <taxon>Embryophyta</taxon>
        <taxon>Tracheophyta</taxon>
        <taxon>Spermatophyta</taxon>
        <taxon>Magnoliopsida</taxon>
        <taxon>eudicotyledons</taxon>
        <taxon>Gunneridae</taxon>
        <taxon>Pentapetalae</taxon>
        <taxon>rosids</taxon>
        <taxon>fabids</taxon>
        <taxon>Malpighiales</taxon>
        <taxon>Salicaceae</taxon>
        <taxon>Saliceae</taxon>
        <taxon>Salix</taxon>
    </lineage>
</organism>